<protein>
    <submittedName>
        <fullName evidence="3">Uncharacterized protein</fullName>
    </submittedName>
</protein>
<sequence length="153" mass="15539">MRTAVRPQAMRTVVTLAALLAGAVPASAGPEGAYDMTGTNPGDRSPYTGTILVERTGETYAVTWRFGSDETQGVGVLAAGAGDTFAVSYATPSGHGIALYTRQPDGSWSGAWANGGGKALGSEVWRPRASGTATRGAIPANDAAPQDMGAVRP</sequence>
<gene>
    <name evidence="3" type="ORF">ACFOHH_06940</name>
</gene>
<proteinExistence type="predicted"/>
<evidence type="ECO:0000313" key="3">
    <source>
        <dbReference type="EMBL" id="MFC3072829.1"/>
    </source>
</evidence>
<evidence type="ECO:0000256" key="2">
    <source>
        <dbReference type="SAM" id="SignalP"/>
    </source>
</evidence>
<dbReference type="Proteomes" id="UP001595377">
    <property type="component" value="Unassembled WGS sequence"/>
</dbReference>
<dbReference type="RefSeq" id="WP_257314466.1">
    <property type="nucleotide sequence ID" value="NZ_JANFDG010000006.1"/>
</dbReference>
<comment type="caution">
    <text evidence="3">The sequence shown here is derived from an EMBL/GenBank/DDBJ whole genome shotgun (WGS) entry which is preliminary data.</text>
</comment>
<feature type="region of interest" description="Disordered" evidence="1">
    <location>
        <begin position="129"/>
        <end position="153"/>
    </location>
</feature>
<keyword evidence="2" id="KW-0732">Signal</keyword>
<reference evidence="4" key="1">
    <citation type="journal article" date="2019" name="Int. J. Syst. Evol. Microbiol.">
        <title>The Global Catalogue of Microorganisms (GCM) 10K type strain sequencing project: providing services to taxonomists for standard genome sequencing and annotation.</title>
        <authorList>
            <consortium name="The Broad Institute Genomics Platform"/>
            <consortium name="The Broad Institute Genome Sequencing Center for Infectious Disease"/>
            <person name="Wu L."/>
            <person name="Ma J."/>
        </authorList>
    </citation>
    <scope>NUCLEOTIDE SEQUENCE [LARGE SCALE GENOMIC DNA]</scope>
    <source>
        <strain evidence="4">KCTC 52677</strain>
    </source>
</reference>
<organism evidence="3 4">
    <name type="scientific">Shinella pollutisoli</name>
    <dbReference type="NCBI Taxonomy" id="2250594"/>
    <lineage>
        <taxon>Bacteria</taxon>
        <taxon>Pseudomonadati</taxon>
        <taxon>Pseudomonadota</taxon>
        <taxon>Alphaproteobacteria</taxon>
        <taxon>Hyphomicrobiales</taxon>
        <taxon>Rhizobiaceae</taxon>
        <taxon>Shinella</taxon>
    </lineage>
</organism>
<accession>A0ABV7DEA4</accession>
<evidence type="ECO:0000313" key="4">
    <source>
        <dbReference type="Proteomes" id="UP001595377"/>
    </source>
</evidence>
<feature type="chain" id="PRO_5046044737" evidence="2">
    <location>
        <begin position="29"/>
        <end position="153"/>
    </location>
</feature>
<feature type="signal peptide" evidence="2">
    <location>
        <begin position="1"/>
        <end position="28"/>
    </location>
</feature>
<dbReference type="EMBL" id="JBHRSP010000012">
    <property type="protein sequence ID" value="MFC3072829.1"/>
    <property type="molecule type" value="Genomic_DNA"/>
</dbReference>
<keyword evidence="4" id="KW-1185">Reference proteome</keyword>
<name>A0ABV7DEA4_9HYPH</name>
<evidence type="ECO:0000256" key="1">
    <source>
        <dbReference type="SAM" id="MobiDB-lite"/>
    </source>
</evidence>